<reference evidence="2" key="1">
    <citation type="journal article" date="2020" name="Stud. Mycol.">
        <title>101 Dothideomycetes genomes: a test case for predicting lifestyles and emergence of pathogens.</title>
        <authorList>
            <person name="Haridas S."/>
            <person name="Albert R."/>
            <person name="Binder M."/>
            <person name="Bloem J."/>
            <person name="Labutti K."/>
            <person name="Salamov A."/>
            <person name="Andreopoulos B."/>
            <person name="Baker S."/>
            <person name="Barry K."/>
            <person name="Bills G."/>
            <person name="Bluhm B."/>
            <person name="Cannon C."/>
            <person name="Castanera R."/>
            <person name="Culley D."/>
            <person name="Daum C."/>
            <person name="Ezra D."/>
            <person name="Gonzalez J."/>
            <person name="Henrissat B."/>
            <person name="Kuo A."/>
            <person name="Liang C."/>
            <person name="Lipzen A."/>
            <person name="Lutzoni F."/>
            <person name="Magnuson J."/>
            <person name="Mondo S."/>
            <person name="Nolan M."/>
            <person name="Ohm R."/>
            <person name="Pangilinan J."/>
            <person name="Park H.-J."/>
            <person name="Ramirez L."/>
            <person name="Alfaro M."/>
            <person name="Sun H."/>
            <person name="Tritt A."/>
            <person name="Yoshinaga Y."/>
            <person name="Zwiers L.-H."/>
            <person name="Turgeon B."/>
            <person name="Goodwin S."/>
            <person name="Spatafora J."/>
            <person name="Crous P."/>
            <person name="Grigoriev I."/>
        </authorList>
    </citation>
    <scope>NUCLEOTIDE SEQUENCE</scope>
    <source>
        <strain evidence="2">CBS 116005</strain>
    </source>
</reference>
<organism evidence="2 3">
    <name type="scientific">Teratosphaeria nubilosa</name>
    <dbReference type="NCBI Taxonomy" id="161662"/>
    <lineage>
        <taxon>Eukaryota</taxon>
        <taxon>Fungi</taxon>
        <taxon>Dikarya</taxon>
        <taxon>Ascomycota</taxon>
        <taxon>Pezizomycotina</taxon>
        <taxon>Dothideomycetes</taxon>
        <taxon>Dothideomycetidae</taxon>
        <taxon>Mycosphaerellales</taxon>
        <taxon>Teratosphaeriaceae</taxon>
        <taxon>Teratosphaeria</taxon>
    </lineage>
</organism>
<feature type="region of interest" description="Disordered" evidence="1">
    <location>
        <begin position="403"/>
        <end position="456"/>
    </location>
</feature>
<evidence type="ECO:0000256" key="1">
    <source>
        <dbReference type="SAM" id="MobiDB-lite"/>
    </source>
</evidence>
<feature type="compositionally biased region" description="Basic and acidic residues" evidence="1">
    <location>
        <begin position="439"/>
        <end position="456"/>
    </location>
</feature>
<feature type="compositionally biased region" description="Basic and acidic residues" evidence="1">
    <location>
        <begin position="290"/>
        <end position="305"/>
    </location>
</feature>
<accession>A0A6G1LB11</accession>
<dbReference type="AlphaFoldDB" id="A0A6G1LB11"/>
<name>A0A6G1LB11_9PEZI</name>
<feature type="compositionally biased region" description="Basic residues" evidence="1">
    <location>
        <begin position="29"/>
        <end position="45"/>
    </location>
</feature>
<evidence type="ECO:0000313" key="2">
    <source>
        <dbReference type="EMBL" id="KAF2770067.1"/>
    </source>
</evidence>
<feature type="compositionally biased region" description="Polar residues" evidence="1">
    <location>
        <begin position="403"/>
        <end position="417"/>
    </location>
</feature>
<feature type="compositionally biased region" description="Polar residues" evidence="1">
    <location>
        <begin position="490"/>
        <end position="499"/>
    </location>
</feature>
<feature type="region of interest" description="Disordered" evidence="1">
    <location>
        <begin position="471"/>
        <end position="513"/>
    </location>
</feature>
<feature type="region of interest" description="Disordered" evidence="1">
    <location>
        <begin position="1"/>
        <end position="319"/>
    </location>
</feature>
<dbReference type="EMBL" id="ML995828">
    <property type="protein sequence ID" value="KAF2770067.1"/>
    <property type="molecule type" value="Genomic_DNA"/>
</dbReference>
<feature type="compositionally biased region" description="Basic and acidic residues" evidence="1">
    <location>
        <begin position="109"/>
        <end position="156"/>
    </location>
</feature>
<feature type="compositionally biased region" description="Low complexity" evidence="1">
    <location>
        <begin position="254"/>
        <end position="267"/>
    </location>
</feature>
<dbReference type="OrthoDB" id="3946700at2759"/>
<sequence length="612" mass="67858">MGLPIWRNPDEDVKKAATKTDVTASARSTIRRRTSIHGRHSTRPHLTRDATLPRFEPRSPPPHARRVADRGIPPIATLLESADRHHALPPPPPVPETRSHSASHTSIGARERDLRDSIRNLRDRAGQLGRRNEVLRERQVAERSNRAPPEGPDRDVPVPGSPGRPFSFSTTDDRSRDQQRDTLPTPPADASENNDSLFVPSEPPRTSSRGLHPLRHSWSPETLDGLGDRNRSPTPPDGWEIMRSTITPDATLPSAESSFHSAAASQSFNRDSDSMAAAPGVASTTGSSSDGRRDTTSSEGVHSDSDSSVDPNDLICEDDEPMNTAVNYAEAMFGFEIRTISGRARIRAQERIRAREGNRFALANESNRVDIGFRLIEEALESDAGRQRLLEIGVLDQPENLRNMQQRRSIRTGSSAESRIDRDLPLQIDSAPASPPRPSMEHYSPETREAAREARDSVHEYFRQFTGDALQAQSHARSPPPQYEPLSSHPDVSTFTSRDGPTPHPVSPPTQRSQTEFADAFFSGDETDLAAMRRVVERLARRDDVPDEWWSSIGLNLSRTRPRTDDERGADWQSSESRTSGHERRAVAAVRHGLSSRRIQNAAQPGHGPSRL</sequence>
<evidence type="ECO:0000313" key="3">
    <source>
        <dbReference type="Proteomes" id="UP000799436"/>
    </source>
</evidence>
<keyword evidence="3" id="KW-1185">Reference proteome</keyword>
<feature type="region of interest" description="Disordered" evidence="1">
    <location>
        <begin position="557"/>
        <end position="612"/>
    </location>
</feature>
<proteinExistence type="predicted"/>
<protein>
    <submittedName>
        <fullName evidence="2">Uncharacterized protein</fullName>
    </submittedName>
</protein>
<feature type="compositionally biased region" description="Basic and acidic residues" evidence="1">
    <location>
        <begin position="171"/>
        <end position="180"/>
    </location>
</feature>
<gene>
    <name evidence="2" type="ORF">EJ03DRAFT_326724</name>
</gene>
<dbReference type="Proteomes" id="UP000799436">
    <property type="component" value="Unassembled WGS sequence"/>
</dbReference>